<accession>A0A371CHD2</accession>
<dbReference type="OrthoDB" id="2749633at2759"/>
<reference evidence="2 3" key="1">
    <citation type="journal article" date="2018" name="Biotechnol. Biofuels">
        <title>Integrative visual omics of the white-rot fungus Polyporus brumalis exposes the biotechnological potential of its oxidative enzymes for delignifying raw plant biomass.</title>
        <authorList>
            <person name="Miyauchi S."/>
            <person name="Rancon A."/>
            <person name="Drula E."/>
            <person name="Hage H."/>
            <person name="Chaduli D."/>
            <person name="Favel A."/>
            <person name="Grisel S."/>
            <person name="Henrissat B."/>
            <person name="Herpoel-Gimbert I."/>
            <person name="Ruiz-Duenas F.J."/>
            <person name="Chevret D."/>
            <person name="Hainaut M."/>
            <person name="Lin J."/>
            <person name="Wang M."/>
            <person name="Pangilinan J."/>
            <person name="Lipzen A."/>
            <person name="Lesage-Meessen L."/>
            <person name="Navarro D."/>
            <person name="Riley R."/>
            <person name="Grigoriev I.V."/>
            <person name="Zhou S."/>
            <person name="Raouche S."/>
            <person name="Rosso M.N."/>
        </authorList>
    </citation>
    <scope>NUCLEOTIDE SEQUENCE [LARGE SCALE GENOMIC DNA]</scope>
    <source>
        <strain evidence="2 3">BRFM 1820</strain>
    </source>
</reference>
<protein>
    <submittedName>
        <fullName evidence="2">Uncharacterized protein</fullName>
    </submittedName>
</protein>
<evidence type="ECO:0000313" key="3">
    <source>
        <dbReference type="Proteomes" id="UP000256964"/>
    </source>
</evidence>
<keyword evidence="3" id="KW-1185">Reference proteome</keyword>
<dbReference type="Proteomes" id="UP000256964">
    <property type="component" value="Unassembled WGS sequence"/>
</dbReference>
<feature type="region of interest" description="Disordered" evidence="1">
    <location>
        <begin position="342"/>
        <end position="371"/>
    </location>
</feature>
<sequence length="661" mass="73759">MSSLNPPPHNCCWPEYWDDALELSLVHSISPAQDFYVTSPNMQYIPTIIQGIVHVHLRADGSYGDVDPMVCPQMHVPRFAYMAAVRKQVPPSHPYTPIWLSPSPLDFHLLTGTPVSGLGLLSRAFLRPYHVLAKHLRQDVVSYCAGSADQNCPLLRWHDMLVSQALSRLRVVPASFRDQCLQLANLQRHFLFADAYLEYHHRLLNLGARSGGAGLIGAWTSSPSDVHHLFALGLPVWFVRRSNLAFHRPTGGQLVHCAPLPARAQSPPHGTPAIYVGLVGERQLTAIVEARPQYLDISYVPSATRHDSVCPAPPISQARAHQIAAASKADITGIEAAPGCLPLTRKKKRGRGASKPSAETPAPPVTHGRDKFLELDHPWMPPPIPSWRRAMDSIVPAAVPAGAQGSWGYWTPEPALLIAPKTRERQLQYLTNWVRARPAWLLVLQIPGSRATAVSSQFWRSYLYGIPDNFRPDTRVGHRRVALRHVFGHCFADDRLEEDETSAIRWHRHEFRALPETLAPMVVWEAFELGFRYDLLGLDRYLRRTNAPDGEARREELLSRVFPTSSLLAVEDLPGPHTVGLFAAVPHRRVTSLNALRDVLALWPTCPSSIIDADPLAGTVTAREIEDMEYLLASFYVQTFYRVARRPPIVPHLCPCDAVES</sequence>
<dbReference type="EMBL" id="KZ857676">
    <property type="protein sequence ID" value="RDX39692.1"/>
    <property type="molecule type" value="Genomic_DNA"/>
</dbReference>
<name>A0A371CHD2_9APHY</name>
<gene>
    <name evidence="2" type="ORF">OH76DRAFT_1367267</name>
</gene>
<organism evidence="2 3">
    <name type="scientific">Lentinus brumalis</name>
    <dbReference type="NCBI Taxonomy" id="2498619"/>
    <lineage>
        <taxon>Eukaryota</taxon>
        <taxon>Fungi</taxon>
        <taxon>Dikarya</taxon>
        <taxon>Basidiomycota</taxon>
        <taxon>Agaricomycotina</taxon>
        <taxon>Agaricomycetes</taxon>
        <taxon>Polyporales</taxon>
        <taxon>Polyporaceae</taxon>
        <taxon>Lentinus</taxon>
    </lineage>
</organism>
<proteinExistence type="predicted"/>
<dbReference type="AlphaFoldDB" id="A0A371CHD2"/>
<evidence type="ECO:0000256" key="1">
    <source>
        <dbReference type="SAM" id="MobiDB-lite"/>
    </source>
</evidence>
<evidence type="ECO:0000313" key="2">
    <source>
        <dbReference type="EMBL" id="RDX39692.1"/>
    </source>
</evidence>